<organism evidence="7 8">
    <name type="scientific">Nannocystis exedens</name>
    <dbReference type="NCBI Taxonomy" id="54"/>
    <lineage>
        <taxon>Bacteria</taxon>
        <taxon>Pseudomonadati</taxon>
        <taxon>Myxococcota</taxon>
        <taxon>Polyangia</taxon>
        <taxon>Nannocystales</taxon>
        <taxon>Nannocystaceae</taxon>
        <taxon>Nannocystis</taxon>
    </lineage>
</organism>
<evidence type="ECO:0000256" key="5">
    <source>
        <dbReference type="SAM" id="MobiDB-lite"/>
    </source>
</evidence>
<dbReference type="InterPro" id="IPR000719">
    <property type="entry name" value="Prot_kinase_dom"/>
</dbReference>
<dbReference type="InterPro" id="IPR011009">
    <property type="entry name" value="Kinase-like_dom_sf"/>
</dbReference>
<sequence>MPSDLDDGSASTPRHIAAELAGTLAEFGVADSSPGAPPGPAEASRPLASATKIDRFTILDHLGQGGQADVYAVYDPKLDRRVALKLIRLGPEHGSAVQNARLLREAKALAKLEHPNVVRVHDAGTFEGAAYLVMEIKQRDSLRGWLKNQRRRWQEIVEKFVAAGRGLHAAHMKEIVHRDFKADNVFIDDHVGAVLGDFGLALVADEPVSNSGETPRESGSSEGAPSRLTGDGHRVGTEGYIAPECLQGGRATPLSDQYSFCVALYEALFGSRPRPGVELRTRRPGDEPPAALVRALLRGLSEDPAARFPDVAALLAALTLRPRRGLAIVASVVAGAGVLGVAWAVHAASPDPCLTEGRDRAEAVWNRSRSAAVEAAVLGVPLPFTTQANQELQRFATRYRDSWVKAHGAMCAAPTEAERTCLDRQLERFAHVIALYARPDRTSVTRVIDVLGRLDEPAECGRPGAPMQVDTPEWLGNYLDRLELQIAAGDFAGATAKVGVALDASYGHEAARARARYLAGWLEASAASSRAAIDQLEDAALQAAKVGDHDTFAQAASFRLKSLVNDLGAAAEAAQQAPWIEAVMTRVPAESPIRRRFDAEFAEAEGLRFEALSDHEKAVAQHSKALALREEVLGEQHPTTAKSHHSLGVSLSNLSQKLRGRERDAQFDVAREHYVAAVQIREARLGETHPYTVESVAGLAEAECEYMRDVVGVDPHAVDDCLLDLERTRDLYRTNHWDARAVHRRSLSYANFALDLGCIECAERSVDEVFAGMETLSEVDPRERADAWAVRGKIAFLRKDFAAAQDAFLAGAAVFEGTGDRSWIYGQQLGNAAAAAVNLGRPDVAVQLLLDRRADFNDAGCDDRKDYAGELELLAQTLADEVELPPGIAELRQAAAELRGNCS</sequence>
<keyword evidence="8" id="KW-1185">Reference proteome</keyword>
<dbReference type="EMBL" id="FOMX01000010">
    <property type="protein sequence ID" value="SFE23262.1"/>
    <property type="molecule type" value="Genomic_DNA"/>
</dbReference>
<evidence type="ECO:0000256" key="4">
    <source>
        <dbReference type="ARBA" id="ARBA00022840"/>
    </source>
</evidence>
<dbReference type="Gene3D" id="1.10.510.10">
    <property type="entry name" value="Transferase(Phosphotransferase) domain 1"/>
    <property type="match status" value="1"/>
</dbReference>
<dbReference type="PROSITE" id="PS50011">
    <property type="entry name" value="PROTEIN_KINASE_DOM"/>
    <property type="match status" value="1"/>
</dbReference>
<protein>
    <submittedName>
        <fullName evidence="7">Serine/threonine protein kinase</fullName>
    </submittedName>
</protein>
<feature type="region of interest" description="Disordered" evidence="5">
    <location>
        <begin position="207"/>
        <end position="233"/>
    </location>
</feature>
<gene>
    <name evidence="7" type="ORF">SAMN02745121_03556</name>
</gene>
<dbReference type="GO" id="GO:0005524">
    <property type="term" value="F:ATP binding"/>
    <property type="evidence" value="ECO:0007669"/>
    <property type="project" value="UniProtKB-KW"/>
</dbReference>
<evidence type="ECO:0000256" key="3">
    <source>
        <dbReference type="ARBA" id="ARBA00022777"/>
    </source>
</evidence>
<dbReference type="CDD" id="cd14014">
    <property type="entry name" value="STKc_PknB_like"/>
    <property type="match status" value="1"/>
</dbReference>
<dbReference type="InterPro" id="IPR008271">
    <property type="entry name" value="Ser/Thr_kinase_AS"/>
</dbReference>
<dbReference type="SUPFAM" id="SSF56112">
    <property type="entry name" value="Protein kinase-like (PK-like)"/>
    <property type="match status" value="1"/>
</dbReference>
<keyword evidence="1" id="KW-0808">Transferase</keyword>
<dbReference type="Gene3D" id="1.25.40.10">
    <property type="entry name" value="Tetratricopeptide repeat domain"/>
    <property type="match status" value="1"/>
</dbReference>
<keyword evidence="2" id="KW-0547">Nucleotide-binding</keyword>
<keyword evidence="7" id="KW-0723">Serine/threonine-protein kinase</keyword>
<evidence type="ECO:0000256" key="1">
    <source>
        <dbReference type="ARBA" id="ARBA00022679"/>
    </source>
</evidence>
<accession>A0A1I1YVC7</accession>
<dbReference type="Gene3D" id="3.30.200.20">
    <property type="entry name" value="Phosphorylase Kinase, domain 1"/>
    <property type="match status" value="1"/>
</dbReference>
<dbReference type="Pfam" id="PF00069">
    <property type="entry name" value="Pkinase"/>
    <property type="match status" value="1"/>
</dbReference>
<dbReference type="PROSITE" id="PS00108">
    <property type="entry name" value="PROTEIN_KINASE_ST"/>
    <property type="match status" value="1"/>
</dbReference>
<evidence type="ECO:0000259" key="6">
    <source>
        <dbReference type="PROSITE" id="PS50011"/>
    </source>
</evidence>
<dbReference type="InterPro" id="IPR011990">
    <property type="entry name" value="TPR-like_helical_dom_sf"/>
</dbReference>
<keyword evidence="3 7" id="KW-0418">Kinase</keyword>
<dbReference type="GO" id="GO:0004674">
    <property type="term" value="F:protein serine/threonine kinase activity"/>
    <property type="evidence" value="ECO:0007669"/>
    <property type="project" value="UniProtKB-KW"/>
</dbReference>
<evidence type="ECO:0000313" key="8">
    <source>
        <dbReference type="Proteomes" id="UP000199400"/>
    </source>
</evidence>
<feature type="compositionally biased region" description="Polar residues" evidence="5">
    <location>
        <begin position="208"/>
        <end position="223"/>
    </location>
</feature>
<dbReference type="AlphaFoldDB" id="A0A1I1YVC7"/>
<dbReference type="PANTHER" id="PTHR43289:SF34">
    <property type="entry name" value="SERINE_THREONINE-PROTEIN KINASE YBDM-RELATED"/>
    <property type="match status" value="1"/>
</dbReference>
<proteinExistence type="predicted"/>
<feature type="domain" description="Protein kinase" evidence="6">
    <location>
        <begin position="56"/>
        <end position="475"/>
    </location>
</feature>
<keyword evidence="4" id="KW-0067">ATP-binding</keyword>
<reference evidence="8" key="1">
    <citation type="submission" date="2016-10" db="EMBL/GenBank/DDBJ databases">
        <authorList>
            <person name="Varghese N."/>
            <person name="Submissions S."/>
        </authorList>
    </citation>
    <scope>NUCLEOTIDE SEQUENCE [LARGE SCALE GENOMIC DNA]</scope>
    <source>
        <strain evidence="8">ATCC 25963</strain>
    </source>
</reference>
<dbReference type="RefSeq" id="WP_245913728.1">
    <property type="nucleotide sequence ID" value="NZ_FOMX01000010.1"/>
</dbReference>
<name>A0A1I1YVC7_9BACT</name>
<evidence type="ECO:0000256" key="2">
    <source>
        <dbReference type="ARBA" id="ARBA00022741"/>
    </source>
</evidence>
<dbReference type="Proteomes" id="UP000199400">
    <property type="component" value="Unassembled WGS sequence"/>
</dbReference>
<evidence type="ECO:0000313" key="7">
    <source>
        <dbReference type="EMBL" id="SFE23262.1"/>
    </source>
</evidence>
<dbReference type="STRING" id="54.SAMN02745121_03556"/>
<dbReference type="PANTHER" id="PTHR43289">
    <property type="entry name" value="MITOGEN-ACTIVATED PROTEIN KINASE KINASE KINASE 20-RELATED"/>
    <property type="match status" value="1"/>
</dbReference>